<dbReference type="AlphaFoldDB" id="A0A518B4C0"/>
<feature type="domain" description="DUF4440" evidence="2">
    <location>
        <begin position="55"/>
        <end position="162"/>
    </location>
</feature>
<dbReference type="Proteomes" id="UP000317093">
    <property type="component" value="Chromosome"/>
</dbReference>
<dbReference type="InterPro" id="IPR032710">
    <property type="entry name" value="NTF2-like_dom_sf"/>
</dbReference>
<evidence type="ECO:0000313" key="4">
    <source>
        <dbReference type="Proteomes" id="UP000317093"/>
    </source>
</evidence>
<evidence type="ECO:0000256" key="1">
    <source>
        <dbReference type="SAM" id="SignalP"/>
    </source>
</evidence>
<dbReference type="Gene3D" id="3.10.450.50">
    <property type="match status" value="1"/>
</dbReference>
<dbReference type="OrthoDB" id="263788at2"/>
<dbReference type="SUPFAM" id="SSF54427">
    <property type="entry name" value="NTF2-like"/>
    <property type="match status" value="1"/>
</dbReference>
<accession>A0A518B4C0</accession>
<keyword evidence="1" id="KW-0732">Signal</keyword>
<dbReference type="InterPro" id="IPR027843">
    <property type="entry name" value="DUF4440"/>
</dbReference>
<dbReference type="Pfam" id="PF14534">
    <property type="entry name" value="DUF4440"/>
    <property type="match status" value="1"/>
</dbReference>
<reference evidence="3 4" key="1">
    <citation type="submission" date="2019-02" db="EMBL/GenBank/DDBJ databases">
        <title>Deep-cultivation of Planctomycetes and their phenomic and genomic characterization uncovers novel biology.</title>
        <authorList>
            <person name="Wiegand S."/>
            <person name="Jogler M."/>
            <person name="Boedeker C."/>
            <person name="Pinto D."/>
            <person name="Vollmers J."/>
            <person name="Rivas-Marin E."/>
            <person name="Kohn T."/>
            <person name="Peeters S.H."/>
            <person name="Heuer A."/>
            <person name="Rast P."/>
            <person name="Oberbeckmann S."/>
            <person name="Bunk B."/>
            <person name="Jeske O."/>
            <person name="Meyerdierks A."/>
            <person name="Storesund J.E."/>
            <person name="Kallscheuer N."/>
            <person name="Luecker S."/>
            <person name="Lage O.M."/>
            <person name="Pohl T."/>
            <person name="Merkel B.J."/>
            <person name="Hornburger P."/>
            <person name="Mueller R.-W."/>
            <person name="Bruemmer F."/>
            <person name="Labrenz M."/>
            <person name="Spormann A.M."/>
            <person name="Op den Camp H."/>
            <person name="Overmann J."/>
            <person name="Amann R."/>
            <person name="Jetten M.S.M."/>
            <person name="Mascher T."/>
            <person name="Medema M.H."/>
            <person name="Devos D.P."/>
            <person name="Kaster A.-K."/>
            <person name="Ovreas L."/>
            <person name="Rohde M."/>
            <person name="Galperin M.Y."/>
            <person name="Jogler C."/>
        </authorList>
    </citation>
    <scope>NUCLEOTIDE SEQUENCE [LARGE SCALE GENOMIC DNA]</scope>
    <source>
        <strain evidence="3 4">Pan216</strain>
    </source>
</reference>
<evidence type="ECO:0000259" key="2">
    <source>
        <dbReference type="Pfam" id="PF14534"/>
    </source>
</evidence>
<dbReference type="KEGG" id="knv:Pan216_26950"/>
<organism evidence="3 4">
    <name type="scientific">Kolteria novifilia</name>
    <dbReference type="NCBI Taxonomy" id="2527975"/>
    <lineage>
        <taxon>Bacteria</taxon>
        <taxon>Pseudomonadati</taxon>
        <taxon>Planctomycetota</taxon>
        <taxon>Planctomycetia</taxon>
        <taxon>Kolteriales</taxon>
        <taxon>Kolteriaceae</taxon>
        <taxon>Kolteria</taxon>
    </lineage>
</organism>
<name>A0A518B4C0_9BACT</name>
<feature type="chain" id="PRO_5021996664" evidence="1">
    <location>
        <begin position="31"/>
        <end position="322"/>
    </location>
</feature>
<proteinExistence type="predicted"/>
<sequence precursor="true">MGESRSKTSWLRLAARHGLMLTALFGVVHAATAQEEKGATTEASEPKSPQAETVRKHLTSYVDAYNAKDVDKLMEHWHDDGVHTDADGGKTVGKEALAARLKTLFKAQGDAKLDLMVTSVSAPVADVLISDGIAMVSVNGRPHMEGHFSAVWAKGTDGTWKLASVRELPGSGSDSETPNEVGALAWMVGNWSGEDGKMTARLWCHWSINGHFLIRRFSMYYDGQKVMEGLELIGWDAAEEEIHSWSFDSEGGVTQGVWKNRDDAWHVNAHASLASGDKASAIHVYKAIDDNSFEWSSISREVDGQLLPDIGPMTVVRDASGQ</sequence>
<gene>
    <name evidence="3" type="ORF">Pan216_26950</name>
</gene>
<dbReference type="EMBL" id="CP036279">
    <property type="protein sequence ID" value="QDU61830.1"/>
    <property type="molecule type" value="Genomic_DNA"/>
</dbReference>
<protein>
    <submittedName>
        <fullName evidence="3">SnoaL-like domain protein</fullName>
    </submittedName>
</protein>
<keyword evidence="4" id="KW-1185">Reference proteome</keyword>
<dbReference type="RefSeq" id="WP_145258374.1">
    <property type="nucleotide sequence ID" value="NZ_CP036279.1"/>
</dbReference>
<evidence type="ECO:0000313" key="3">
    <source>
        <dbReference type="EMBL" id="QDU61830.1"/>
    </source>
</evidence>
<feature type="signal peptide" evidence="1">
    <location>
        <begin position="1"/>
        <end position="30"/>
    </location>
</feature>